<reference evidence="2 3" key="1">
    <citation type="submission" date="2019-05" db="EMBL/GenBank/DDBJ databases">
        <title>Genomes sequences of two Nocardia cyriacigeorgica environmental isolates, type strains Nocardia asteroides ATCC 19247 and Nocardia cyriacigeorgica DSM 44484.</title>
        <authorList>
            <person name="Vautrin F."/>
            <person name="Bergeron E."/>
            <person name="Dubost A."/>
            <person name="Abrouk D."/>
            <person name="Rodriguez Nava V."/>
            <person name="Pujic P."/>
        </authorList>
    </citation>
    <scope>NUCLEOTIDE SEQUENCE [LARGE SCALE GENOMIC DNA]</scope>
    <source>
        <strain evidence="2 3">EML 446</strain>
    </source>
</reference>
<dbReference type="EMBL" id="VBUT01000011">
    <property type="protein sequence ID" value="TLF74060.1"/>
    <property type="molecule type" value="Genomic_DNA"/>
</dbReference>
<dbReference type="RefSeq" id="WP_138451740.1">
    <property type="nucleotide sequence ID" value="NZ_VBUT01000011.1"/>
</dbReference>
<organism evidence="2 3">
    <name type="scientific">Nocardia cyriacigeorgica</name>
    <dbReference type="NCBI Taxonomy" id="135487"/>
    <lineage>
        <taxon>Bacteria</taxon>
        <taxon>Bacillati</taxon>
        <taxon>Actinomycetota</taxon>
        <taxon>Actinomycetes</taxon>
        <taxon>Mycobacteriales</taxon>
        <taxon>Nocardiaceae</taxon>
        <taxon>Nocardia</taxon>
    </lineage>
</organism>
<sequence>MPLPGPPGPPGPPGDAGYEHIQDTPAATWTIPHAFGRMPLSLLVIVGGQQVIPDAEFPDPNTVTLTFAAPTAGRAELA</sequence>
<evidence type="ECO:0008006" key="4">
    <source>
        <dbReference type="Google" id="ProtNLM"/>
    </source>
</evidence>
<evidence type="ECO:0000313" key="3">
    <source>
        <dbReference type="Proteomes" id="UP000306378"/>
    </source>
</evidence>
<evidence type="ECO:0000256" key="1">
    <source>
        <dbReference type="SAM" id="MobiDB-lite"/>
    </source>
</evidence>
<feature type="compositionally biased region" description="Pro residues" evidence="1">
    <location>
        <begin position="1"/>
        <end position="13"/>
    </location>
</feature>
<accession>A0A5R8NEI6</accession>
<comment type="caution">
    <text evidence="2">The sequence shown here is derived from an EMBL/GenBank/DDBJ whole genome shotgun (WGS) entry which is preliminary data.</text>
</comment>
<dbReference type="Proteomes" id="UP000306378">
    <property type="component" value="Unassembled WGS sequence"/>
</dbReference>
<dbReference type="AlphaFoldDB" id="A0A5R8NEI6"/>
<evidence type="ECO:0000313" key="2">
    <source>
        <dbReference type="EMBL" id="TLF74060.1"/>
    </source>
</evidence>
<name>A0A5R8NEI6_9NOCA</name>
<gene>
    <name evidence="2" type="ORF">FEK34_25410</name>
</gene>
<feature type="region of interest" description="Disordered" evidence="1">
    <location>
        <begin position="1"/>
        <end position="20"/>
    </location>
</feature>
<proteinExistence type="predicted"/>
<protein>
    <recommendedName>
        <fullName evidence="4">Collagen-like protein</fullName>
    </recommendedName>
</protein>